<keyword evidence="3" id="KW-0479">Metal-binding</keyword>
<evidence type="ECO:0000256" key="1">
    <source>
        <dbReference type="ARBA" id="ARBA00001947"/>
    </source>
</evidence>
<evidence type="ECO:0000256" key="3">
    <source>
        <dbReference type="ARBA" id="ARBA00022723"/>
    </source>
</evidence>
<name>A0A1M5ZRQ5_9FIRM</name>
<dbReference type="RefSeq" id="WP_084110374.1">
    <property type="nucleotide sequence ID" value="NZ_FQXJ01000014.1"/>
</dbReference>
<dbReference type="PANTHER" id="PTHR42978">
    <property type="entry name" value="QUORUM-QUENCHING LACTONASE YTNP-RELATED-RELATED"/>
    <property type="match status" value="1"/>
</dbReference>
<accession>A0A1M5ZRQ5</accession>
<keyword evidence="8" id="KW-1185">Reference proteome</keyword>
<dbReference type="OrthoDB" id="9761531at2"/>
<dbReference type="PANTHER" id="PTHR42978:SF2">
    <property type="entry name" value="102 KBASES UNSTABLE REGION: FROM 1 TO 119443"/>
    <property type="match status" value="1"/>
</dbReference>
<evidence type="ECO:0000256" key="4">
    <source>
        <dbReference type="ARBA" id="ARBA00022801"/>
    </source>
</evidence>
<dbReference type="SUPFAM" id="SSF56281">
    <property type="entry name" value="Metallo-hydrolase/oxidoreductase"/>
    <property type="match status" value="1"/>
</dbReference>
<dbReference type="STRING" id="1121420.SAMN02746098_03573"/>
<evidence type="ECO:0000256" key="5">
    <source>
        <dbReference type="ARBA" id="ARBA00022833"/>
    </source>
</evidence>
<feature type="domain" description="Metallo-beta-lactamase" evidence="6">
    <location>
        <begin position="38"/>
        <end position="245"/>
    </location>
</feature>
<proteinExistence type="inferred from homology"/>
<evidence type="ECO:0000313" key="8">
    <source>
        <dbReference type="Proteomes" id="UP000183954"/>
    </source>
</evidence>
<dbReference type="InterPro" id="IPR051013">
    <property type="entry name" value="MBL_superfamily_lactonases"/>
</dbReference>
<dbReference type="Pfam" id="PF00753">
    <property type="entry name" value="Lactamase_B"/>
    <property type="match status" value="1"/>
</dbReference>
<gene>
    <name evidence="7" type="ORF">SAMN02746098_03573</name>
</gene>
<dbReference type="SMART" id="SM00849">
    <property type="entry name" value="Lactamase_B"/>
    <property type="match status" value="1"/>
</dbReference>
<organism evidence="7 8">
    <name type="scientific">Desulfosporosinus lacus DSM 15449</name>
    <dbReference type="NCBI Taxonomy" id="1121420"/>
    <lineage>
        <taxon>Bacteria</taxon>
        <taxon>Bacillati</taxon>
        <taxon>Bacillota</taxon>
        <taxon>Clostridia</taxon>
        <taxon>Eubacteriales</taxon>
        <taxon>Desulfitobacteriaceae</taxon>
        <taxon>Desulfosporosinus</taxon>
    </lineage>
</organism>
<comment type="cofactor">
    <cofactor evidence="1">
        <name>Zn(2+)</name>
        <dbReference type="ChEBI" id="CHEBI:29105"/>
    </cofactor>
</comment>
<evidence type="ECO:0000259" key="6">
    <source>
        <dbReference type="SMART" id="SM00849"/>
    </source>
</evidence>
<comment type="similarity">
    <text evidence="2">Belongs to the metallo-beta-lactamase superfamily.</text>
</comment>
<dbReference type="Gene3D" id="3.60.15.10">
    <property type="entry name" value="Ribonuclease Z/Hydroxyacylglutathione hydrolase-like"/>
    <property type="match status" value="1"/>
</dbReference>
<keyword evidence="4" id="KW-0378">Hydrolase</keyword>
<keyword evidence="5" id="KW-0862">Zinc</keyword>
<reference evidence="8" key="1">
    <citation type="submission" date="2016-11" db="EMBL/GenBank/DDBJ databases">
        <authorList>
            <person name="Varghese N."/>
            <person name="Submissions S."/>
        </authorList>
    </citation>
    <scope>NUCLEOTIDE SEQUENCE [LARGE SCALE GENOMIC DNA]</scope>
    <source>
        <strain evidence="8">DSM 15449</strain>
    </source>
</reference>
<protein>
    <submittedName>
        <fullName evidence="7">Glyoxylase, beta-lactamase superfamily II</fullName>
    </submittedName>
</protein>
<dbReference type="InterPro" id="IPR001279">
    <property type="entry name" value="Metallo-B-lactamas"/>
</dbReference>
<dbReference type="GO" id="GO:0016787">
    <property type="term" value="F:hydrolase activity"/>
    <property type="evidence" value="ECO:0007669"/>
    <property type="project" value="UniProtKB-KW"/>
</dbReference>
<dbReference type="AlphaFoldDB" id="A0A1M5ZRQ5"/>
<dbReference type="CDD" id="cd07729">
    <property type="entry name" value="AHL_lactonase_MBL-fold"/>
    <property type="match status" value="1"/>
</dbReference>
<dbReference type="InterPro" id="IPR036866">
    <property type="entry name" value="RibonucZ/Hydroxyglut_hydro"/>
</dbReference>
<evidence type="ECO:0000313" key="7">
    <source>
        <dbReference type="EMBL" id="SHI26848.1"/>
    </source>
</evidence>
<sequence>MSWRIIPLELGRLSVFAKVLAWDENLNNEGDTRRTQVPLIGWLLINDQTGEKLLVDSGGGEDEEFGRKYHNPLICKTENHLDVALKKFNTTVDEIKTVILTHLHWDHAWGVFKLPQAKVIVQKAELQYAVAPDAKFIRVYELDLSHQIPYFMRYFNHIQTVSGDVDFADGIKLLFLPGHSAGSQGVMVDTSNGKYIIPGDLVNIKKNWEENLPPGIHTDLETCYASMKKLREIAAENKATVLYDHDIAAFEQLKHML</sequence>
<evidence type="ECO:0000256" key="2">
    <source>
        <dbReference type="ARBA" id="ARBA00007749"/>
    </source>
</evidence>
<dbReference type="Proteomes" id="UP000183954">
    <property type="component" value="Unassembled WGS sequence"/>
</dbReference>
<dbReference type="GO" id="GO:0046872">
    <property type="term" value="F:metal ion binding"/>
    <property type="evidence" value="ECO:0007669"/>
    <property type="project" value="UniProtKB-KW"/>
</dbReference>
<dbReference type="EMBL" id="FQXJ01000014">
    <property type="protein sequence ID" value="SHI26848.1"/>
    <property type="molecule type" value="Genomic_DNA"/>
</dbReference>